<proteinExistence type="predicted"/>
<organism evidence="1 2">
    <name type="scientific">Sulfurimonas hongkongensis</name>
    <dbReference type="NCBI Taxonomy" id="1172190"/>
    <lineage>
        <taxon>Bacteria</taxon>
        <taxon>Pseudomonadati</taxon>
        <taxon>Campylobacterota</taxon>
        <taxon>Epsilonproteobacteria</taxon>
        <taxon>Campylobacterales</taxon>
        <taxon>Sulfurimonadaceae</taxon>
        <taxon>Sulfurimonas</taxon>
    </lineage>
</organism>
<reference evidence="1 2" key="1">
    <citation type="submission" date="2013-07" db="EMBL/GenBank/DDBJ databases">
        <title>Sulfurimonas hongkongensis AST-10 Genome Sequencing.</title>
        <authorList>
            <person name="Cai L."/>
            <person name="Zhang T."/>
        </authorList>
    </citation>
    <scope>NUCLEOTIDE SEQUENCE [LARGE SCALE GENOMIC DNA]</scope>
    <source>
        <strain evidence="1 2">AST-10</strain>
    </source>
</reference>
<gene>
    <name evidence="1" type="ORF">M947_10800</name>
</gene>
<name>T0JCB8_9BACT</name>
<sequence>MNLSLYSSLSDEYKNNKPVADFFVQDAVKIMS</sequence>
<protein>
    <submittedName>
        <fullName evidence="1">Uncharacterized protein</fullName>
    </submittedName>
</protein>
<accession>T0JCB8</accession>
<evidence type="ECO:0000313" key="2">
    <source>
        <dbReference type="Proteomes" id="UP000015520"/>
    </source>
</evidence>
<dbReference type="AlphaFoldDB" id="T0JCB8"/>
<dbReference type="EMBL" id="AUPZ01000017">
    <property type="protein sequence ID" value="EQB34487.1"/>
    <property type="molecule type" value="Genomic_DNA"/>
</dbReference>
<dbReference type="Proteomes" id="UP000015520">
    <property type="component" value="Unassembled WGS sequence"/>
</dbReference>
<comment type="caution">
    <text evidence="1">The sequence shown here is derived from an EMBL/GenBank/DDBJ whole genome shotgun (WGS) entry which is preliminary data.</text>
</comment>
<evidence type="ECO:0000313" key="1">
    <source>
        <dbReference type="EMBL" id="EQB34487.1"/>
    </source>
</evidence>
<keyword evidence="2" id="KW-1185">Reference proteome</keyword>